<sequence>MKLSLFFLASNVAANYEKRFQNFVWQVQAQRAQLCADKKLPIENGYWNCPDLDEIKSNKQCFPRCNDGFKKTWQTKPRKIQPTILATCYKSPKIDKKNLPEETSLSCALDVKPPHPCQEKAATIEIFNGTLVLTDTISPKRATFNIVCDDGTVKDEITCAKQKKGVFFKKPSWSDQITYWQDSWRDVCMEFAPLTNSTTTDLQTCSESDNFPQLAGTTDKIIGGVQVEENEWPWIAHLTFDLNDGEERLCGGSVIANRWVISAAHCCLDVLNIVGRFGDLNATEFDSNEYELEASAWFNHPEYDRHADDKNNDVCLIKFNGDIIASDPDSKVQPVCLPKEVHQHGAACWVAGWGSFEFMGGPQNPDLHSVGVNLTIEDGHWECPNIDEVKHHLRCFPKCDSGFEPTWSVKPGRKQPKLNAKCFQFPKIIKKNIEKGTSLSCVPRTPHPCEDKAGFMEILDGSLVLTEKINSKRAKFNLVCDDGTVQGEVVCVNRKEQVYFQEPEWSNQITWQDSWRDICREFAPLTNSTTTDLETCSEADNFPELASVEGRIIGGVPVEENEWPWITHLTFDLNDGGEKLCGGSVIANRWVISAAHCCLDVQKIVGRFGDLNATEFDSNEYELEASAWFNHPEYDRHADDKNNDVCLIKFNEDIIASDPESKVQPACLPKEVHQHGAACWVAGWGSFKYFGGPQNPDLHSVGVNVFSAEYCLANSYISLEADDICAYKPDLNGDGLVDAGTSFCDGDSGGPLICPTDGKATLVGVVSRGIGCTFDGYPNKYTSTFVTSNWIQETVAVEGL</sequence>
<keyword evidence="8" id="KW-1185">Reference proteome</keyword>
<feature type="domain" description="Peptidase S1" evidence="6">
    <location>
        <begin position="552"/>
        <end position="796"/>
    </location>
</feature>
<dbReference type="Proteomes" id="UP001158576">
    <property type="component" value="Chromosome 1"/>
</dbReference>
<dbReference type="PROSITE" id="PS50240">
    <property type="entry name" value="TRYPSIN_DOM"/>
    <property type="match status" value="2"/>
</dbReference>
<name>A0ABN7STS1_OIKDI</name>
<dbReference type="SUPFAM" id="SSF50494">
    <property type="entry name" value="Trypsin-like serine proteases"/>
    <property type="match status" value="2"/>
</dbReference>
<dbReference type="PRINTS" id="PR00722">
    <property type="entry name" value="CHYMOTRYPSIN"/>
</dbReference>
<evidence type="ECO:0000256" key="5">
    <source>
        <dbReference type="ARBA" id="ARBA00022825"/>
    </source>
</evidence>
<dbReference type="InterPro" id="IPR009003">
    <property type="entry name" value="Peptidase_S1_PA"/>
</dbReference>
<keyword evidence="4" id="KW-0378">Hydrolase</keyword>
<proteinExistence type="predicted"/>
<dbReference type="EMBL" id="OU015566">
    <property type="protein sequence ID" value="CAG5104883.1"/>
    <property type="molecule type" value="Genomic_DNA"/>
</dbReference>
<dbReference type="InterPro" id="IPR043504">
    <property type="entry name" value="Peptidase_S1_PA_chymotrypsin"/>
</dbReference>
<keyword evidence="3" id="KW-0645">Protease</keyword>
<dbReference type="CDD" id="cd00190">
    <property type="entry name" value="Tryp_SPc"/>
    <property type="match status" value="1"/>
</dbReference>
<comment type="subcellular location">
    <subcellularLocation>
        <location evidence="1">Secreted</location>
    </subcellularLocation>
</comment>
<keyword evidence="2" id="KW-0964">Secreted</keyword>
<organism evidence="7 8">
    <name type="scientific">Oikopleura dioica</name>
    <name type="common">Tunicate</name>
    <dbReference type="NCBI Taxonomy" id="34765"/>
    <lineage>
        <taxon>Eukaryota</taxon>
        <taxon>Metazoa</taxon>
        <taxon>Chordata</taxon>
        <taxon>Tunicata</taxon>
        <taxon>Appendicularia</taxon>
        <taxon>Copelata</taxon>
        <taxon>Oikopleuridae</taxon>
        <taxon>Oikopleura</taxon>
    </lineage>
</organism>
<evidence type="ECO:0000256" key="4">
    <source>
        <dbReference type="ARBA" id="ARBA00022801"/>
    </source>
</evidence>
<evidence type="ECO:0000313" key="7">
    <source>
        <dbReference type="EMBL" id="CAG5104883.1"/>
    </source>
</evidence>
<evidence type="ECO:0000256" key="1">
    <source>
        <dbReference type="ARBA" id="ARBA00004613"/>
    </source>
</evidence>
<evidence type="ECO:0000313" key="8">
    <source>
        <dbReference type="Proteomes" id="UP001158576"/>
    </source>
</evidence>
<evidence type="ECO:0000256" key="2">
    <source>
        <dbReference type="ARBA" id="ARBA00022525"/>
    </source>
</evidence>
<dbReference type="InterPro" id="IPR050127">
    <property type="entry name" value="Serine_Proteases_S1"/>
</dbReference>
<dbReference type="Pfam" id="PF00089">
    <property type="entry name" value="Trypsin"/>
    <property type="match status" value="2"/>
</dbReference>
<evidence type="ECO:0000256" key="3">
    <source>
        <dbReference type="ARBA" id="ARBA00022670"/>
    </source>
</evidence>
<dbReference type="SMART" id="SM00020">
    <property type="entry name" value="Tryp_SPc"/>
    <property type="match status" value="2"/>
</dbReference>
<reference evidence="7 8" key="1">
    <citation type="submission" date="2021-04" db="EMBL/GenBank/DDBJ databases">
        <authorList>
            <person name="Bliznina A."/>
        </authorList>
    </citation>
    <scope>NUCLEOTIDE SEQUENCE [LARGE SCALE GENOMIC DNA]</scope>
</reference>
<dbReference type="InterPro" id="IPR018114">
    <property type="entry name" value="TRYPSIN_HIS"/>
</dbReference>
<protein>
    <submittedName>
        <fullName evidence="7">Oidioi.mRNA.OKI2018_I69.chr1.g1635.t1.cds</fullName>
    </submittedName>
</protein>
<gene>
    <name evidence="7" type="ORF">OKIOD_LOCUS10400</name>
</gene>
<accession>A0ABN7STS1</accession>
<dbReference type="InterPro" id="IPR001314">
    <property type="entry name" value="Peptidase_S1A"/>
</dbReference>
<keyword evidence="5" id="KW-0720">Serine protease</keyword>
<feature type="domain" description="Peptidase S1" evidence="6">
    <location>
        <begin position="221"/>
        <end position="517"/>
    </location>
</feature>
<dbReference type="PANTHER" id="PTHR24264:SF65">
    <property type="entry name" value="SRCR DOMAIN-CONTAINING PROTEIN"/>
    <property type="match status" value="1"/>
</dbReference>
<dbReference type="PANTHER" id="PTHR24264">
    <property type="entry name" value="TRYPSIN-RELATED"/>
    <property type="match status" value="1"/>
</dbReference>
<evidence type="ECO:0000259" key="6">
    <source>
        <dbReference type="PROSITE" id="PS50240"/>
    </source>
</evidence>
<dbReference type="Gene3D" id="2.40.10.10">
    <property type="entry name" value="Trypsin-like serine proteases"/>
    <property type="match status" value="2"/>
</dbReference>
<dbReference type="PROSITE" id="PS00134">
    <property type="entry name" value="TRYPSIN_HIS"/>
    <property type="match status" value="1"/>
</dbReference>
<dbReference type="InterPro" id="IPR001254">
    <property type="entry name" value="Trypsin_dom"/>
</dbReference>